<evidence type="ECO:0000313" key="1">
    <source>
        <dbReference type="EMBL" id="KAI9509678.1"/>
    </source>
</evidence>
<name>A0ACC0UDL9_9AGAM</name>
<evidence type="ECO:0000313" key="2">
    <source>
        <dbReference type="Proteomes" id="UP001207468"/>
    </source>
</evidence>
<sequence>MGKASRSICDQLGLDSGDPGASSSNVQELGVRKNLKWKNGSNLRVAFVGTLATSRKMSWARKLVRKYAHTWSNYANIRFTFRYERTGGRSSSHIGTYNKKVRRGPTMRLGIGSKSKPIAIRRCTLHEFGHVLGLIHEHQHPDRPIKWNRRAVYRSFPHWSKLRVKRNLFDQYVPGEVDASDFDRNSIMMYGIPKEWTFGKFFTRRKTYLSPRDKSTIREMYPPKKKATI</sequence>
<keyword evidence="2" id="KW-1185">Reference proteome</keyword>
<protein>
    <submittedName>
        <fullName evidence="1">Uncharacterized protein</fullName>
    </submittedName>
</protein>
<comment type="caution">
    <text evidence="1">The sequence shown here is derived from an EMBL/GenBank/DDBJ whole genome shotgun (WGS) entry which is preliminary data.</text>
</comment>
<dbReference type="EMBL" id="JAGFNK010000058">
    <property type="protein sequence ID" value="KAI9509678.1"/>
    <property type="molecule type" value="Genomic_DNA"/>
</dbReference>
<gene>
    <name evidence="1" type="ORF">F5148DRAFT_716666</name>
</gene>
<organism evidence="1 2">
    <name type="scientific">Russula earlei</name>
    <dbReference type="NCBI Taxonomy" id="71964"/>
    <lineage>
        <taxon>Eukaryota</taxon>
        <taxon>Fungi</taxon>
        <taxon>Dikarya</taxon>
        <taxon>Basidiomycota</taxon>
        <taxon>Agaricomycotina</taxon>
        <taxon>Agaricomycetes</taxon>
        <taxon>Russulales</taxon>
        <taxon>Russulaceae</taxon>
        <taxon>Russula</taxon>
    </lineage>
</organism>
<accession>A0ACC0UDL9</accession>
<proteinExistence type="predicted"/>
<reference evidence="1" key="1">
    <citation type="submission" date="2021-03" db="EMBL/GenBank/DDBJ databases">
        <title>Evolutionary priming and transition to the ectomycorrhizal habit in an iconic lineage of mushroom-forming fungi: is preadaptation a requirement?</title>
        <authorList>
            <consortium name="DOE Joint Genome Institute"/>
            <person name="Looney B.P."/>
            <person name="Miyauchi S."/>
            <person name="Morin E."/>
            <person name="Drula E."/>
            <person name="Courty P.E."/>
            <person name="Chicoki N."/>
            <person name="Fauchery L."/>
            <person name="Kohler A."/>
            <person name="Kuo A."/>
            <person name="LaButti K."/>
            <person name="Pangilinan J."/>
            <person name="Lipzen A."/>
            <person name="Riley R."/>
            <person name="Andreopoulos W."/>
            <person name="He G."/>
            <person name="Johnson J."/>
            <person name="Barry K.W."/>
            <person name="Grigoriev I.V."/>
            <person name="Nagy L."/>
            <person name="Hibbett D."/>
            <person name="Henrissat B."/>
            <person name="Matheny P.B."/>
            <person name="Labbe J."/>
            <person name="Martin A.F."/>
        </authorList>
    </citation>
    <scope>NUCLEOTIDE SEQUENCE</scope>
    <source>
        <strain evidence="1">BPL698</strain>
    </source>
</reference>
<dbReference type="Proteomes" id="UP001207468">
    <property type="component" value="Unassembled WGS sequence"/>
</dbReference>